<dbReference type="EMBL" id="MSIE01000059">
    <property type="protein sequence ID" value="OLF12607.1"/>
    <property type="molecule type" value="Genomic_DNA"/>
</dbReference>
<protein>
    <recommendedName>
        <fullName evidence="8">ChbG/HpnK family deacetylase</fullName>
    </recommendedName>
</protein>
<evidence type="ECO:0000256" key="2">
    <source>
        <dbReference type="ARBA" id="ARBA00022723"/>
    </source>
</evidence>
<gene>
    <name evidence="6" type="ORF">BU204_28645</name>
</gene>
<sequence>MNEQMSMSSELLGYPPHARVLIVNCDDFGMHEGVNAAVIDAIEHGIASSCSLMAVCPATSQALRLLRDRPATAFGVHLTLVRDSPADRWCPRSPRHAVPSLLDDAGEFFTASPAGRAELLARARLPEVEREFRAQIDTVVDAGLSPTHLDFHCLADGGRPDILELTMELADQYGLATRVWLEPGRRDARRRGLPVVDNDFLDSFALDVDGKHARYAELLRTLPVGLTEWAVHPGIWNERPEAAADHWRVRRGDHEFLTSPRAREILDQEDIRVIDYRPLRRAWAR</sequence>
<keyword evidence="7" id="KW-1185">Reference proteome</keyword>
<dbReference type="PANTHER" id="PTHR31609:SF1">
    <property type="entry name" value="CARBOHYDRATE DEACETYLASE"/>
    <property type="match status" value="1"/>
</dbReference>
<dbReference type="PANTHER" id="PTHR31609">
    <property type="entry name" value="YDJC DEACETYLASE FAMILY MEMBER"/>
    <property type="match status" value="1"/>
</dbReference>
<keyword evidence="3" id="KW-0378">Hydrolase</keyword>
<reference evidence="6 7" key="1">
    <citation type="submission" date="2016-12" db="EMBL/GenBank/DDBJ databases">
        <title>The draft genome sequence of Actinophytocola sp. 11-183.</title>
        <authorList>
            <person name="Wang W."/>
            <person name="Yuan L."/>
        </authorList>
    </citation>
    <scope>NUCLEOTIDE SEQUENCE [LARGE SCALE GENOMIC DNA]</scope>
    <source>
        <strain evidence="6 7">11-183</strain>
    </source>
</reference>
<dbReference type="GO" id="GO:0046872">
    <property type="term" value="F:metal ion binding"/>
    <property type="evidence" value="ECO:0007669"/>
    <property type="project" value="UniProtKB-KW"/>
</dbReference>
<evidence type="ECO:0000256" key="1">
    <source>
        <dbReference type="ARBA" id="ARBA00001946"/>
    </source>
</evidence>
<dbReference type="CDD" id="cd10802">
    <property type="entry name" value="YdjC_TTHB029_like"/>
    <property type="match status" value="1"/>
</dbReference>
<evidence type="ECO:0008006" key="8">
    <source>
        <dbReference type="Google" id="ProtNLM"/>
    </source>
</evidence>
<dbReference type="GO" id="GO:0005975">
    <property type="term" value="P:carbohydrate metabolic process"/>
    <property type="evidence" value="ECO:0007669"/>
    <property type="project" value="InterPro"/>
</dbReference>
<dbReference type="SUPFAM" id="SSF88713">
    <property type="entry name" value="Glycoside hydrolase/deacetylase"/>
    <property type="match status" value="1"/>
</dbReference>
<evidence type="ECO:0000313" key="7">
    <source>
        <dbReference type="Proteomes" id="UP000185596"/>
    </source>
</evidence>
<organism evidence="6 7">
    <name type="scientific">Actinophytocola xanthii</name>
    <dbReference type="NCBI Taxonomy" id="1912961"/>
    <lineage>
        <taxon>Bacteria</taxon>
        <taxon>Bacillati</taxon>
        <taxon>Actinomycetota</taxon>
        <taxon>Actinomycetes</taxon>
        <taxon>Pseudonocardiales</taxon>
        <taxon>Pseudonocardiaceae</taxon>
    </lineage>
</organism>
<keyword evidence="4" id="KW-0460">Magnesium</keyword>
<keyword evidence="5" id="KW-0119">Carbohydrate metabolism</keyword>
<dbReference type="AlphaFoldDB" id="A0A1Q8CE09"/>
<dbReference type="OrthoDB" id="9774177at2"/>
<comment type="cofactor">
    <cofactor evidence="1">
        <name>Mg(2+)</name>
        <dbReference type="ChEBI" id="CHEBI:18420"/>
    </cofactor>
</comment>
<comment type="caution">
    <text evidence="6">The sequence shown here is derived from an EMBL/GenBank/DDBJ whole genome shotgun (WGS) entry which is preliminary data.</text>
</comment>
<evidence type="ECO:0000313" key="6">
    <source>
        <dbReference type="EMBL" id="OLF12607.1"/>
    </source>
</evidence>
<dbReference type="Gene3D" id="3.20.20.370">
    <property type="entry name" value="Glycoside hydrolase/deacetylase"/>
    <property type="match status" value="1"/>
</dbReference>
<dbReference type="GO" id="GO:0019213">
    <property type="term" value="F:deacetylase activity"/>
    <property type="evidence" value="ECO:0007669"/>
    <property type="project" value="TreeGrafter"/>
</dbReference>
<evidence type="ECO:0000256" key="3">
    <source>
        <dbReference type="ARBA" id="ARBA00022801"/>
    </source>
</evidence>
<name>A0A1Q8CE09_9PSEU</name>
<dbReference type="RefSeq" id="WP_075128882.1">
    <property type="nucleotide sequence ID" value="NZ_MSIE01000059.1"/>
</dbReference>
<dbReference type="STRING" id="1912961.BU204_28645"/>
<keyword evidence="2" id="KW-0479">Metal-binding</keyword>
<dbReference type="InterPro" id="IPR011330">
    <property type="entry name" value="Glyco_hydro/deAcase_b/a-brl"/>
</dbReference>
<dbReference type="Proteomes" id="UP000185596">
    <property type="component" value="Unassembled WGS sequence"/>
</dbReference>
<accession>A0A1Q8CE09</accession>
<dbReference type="InterPro" id="IPR006879">
    <property type="entry name" value="YdjC-like"/>
</dbReference>
<dbReference type="Pfam" id="PF04794">
    <property type="entry name" value="YdjC"/>
    <property type="match status" value="1"/>
</dbReference>
<proteinExistence type="predicted"/>
<evidence type="ECO:0000256" key="4">
    <source>
        <dbReference type="ARBA" id="ARBA00022842"/>
    </source>
</evidence>
<evidence type="ECO:0000256" key="5">
    <source>
        <dbReference type="ARBA" id="ARBA00023277"/>
    </source>
</evidence>
<dbReference type="GO" id="GO:0016787">
    <property type="term" value="F:hydrolase activity"/>
    <property type="evidence" value="ECO:0007669"/>
    <property type="project" value="UniProtKB-KW"/>
</dbReference>